<dbReference type="EMBL" id="JAUSUG010000015">
    <property type="protein sequence ID" value="MDQ0256161.1"/>
    <property type="molecule type" value="Genomic_DNA"/>
</dbReference>
<dbReference type="SUPFAM" id="SSF89550">
    <property type="entry name" value="PHP domain-like"/>
    <property type="match status" value="1"/>
</dbReference>
<dbReference type="InterPro" id="IPR010994">
    <property type="entry name" value="RuvA_2-like"/>
</dbReference>
<comment type="caution">
    <text evidence="1">The sequence shown here is derived from an EMBL/GenBank/DDBJ whole genome shotgun (WGS) entry which is preliminary data.</text>
</comment>
<dbReference type="Gene3D" id="3.20.20.140">
    <property type="entry name" value="Metal-dependent hydrolases"/>
    <property type="match status" value="1"/>
</dbReference>
<dbReference type="InterPro" id="IPR016195">
    <property type="entry name" value="Pol/histidinol_Pase-like"/>
</dbReference>
<accession>A0ABT9ZY44</accession>
<evidence type="ECO:0000313" key="1">
    <source>
        <dbReference type="EMBL" id="MDQ0256161.1"/>
    </source>
</evidence>
<sequence>MTDSLMNFYMDLHIHIGRTKSGRPVKITASNKLTLQAVIEESINRKGLDIIGIIDAHSPEVIEEIRELITSGLAEELAEGGIKYKEQLTIILGTELEVLDENCQGPIHVLCFFPTLDLMDQFSKWCEKRLKNIQLSSQRIYVSGRELQYKVKELSGLFIPAHVFTPFKSLYGKGVYVSLEEVFDPNLIDAIELGLSSDTTMAEKLPELNNYTFLSNSDAHSVTKIAREHQIIVLLKPSFLEIDKALKEQGGRRIKRNVGLHPKLGKYYQTVCSICFAPFQNGICSNGHKGKSIKGVAERIEELSFKQRNELTTYKRKRPPYLHQIPLEFIPGCGPKTLERLLEEFRTEMVVLHEAADVALFNVVPEKVAVKIVEARKGDVNIQTGGGGIYGKIK</sequence>
<dbReference type="CDD" id="cd19067">
    <property type="entry name" value="PfuEndoQ-like"/>
    <property type="match status" value="1"/>
</dbReference>
<name>A0ABT9ZY44_9BACI</name>
<reference evidence="1 2" key="1">
    <citation type="submission" date="2023-07" db="EMBL/GenBank/DDBJ databases">
        <title>Genomic Encyclopedia of Type Strains, Phase IV (KMG-IV): sequencing the most valuable type-strain genomes for metagenomic binning, comparative biology and taxonomic classification.</title>
        <authorList>
            <person name="Goeker M."/>
        </authorList>
    </citation>
    <scope>NUCLEOTIDE SEQUENCE [LARGE SCALE GENOMIC DNA]</scope>
    <source>
        <strain evidence="1 2">DSM 9768</strain>
    </source>
</reference>
<dbReference type="SUPFAM" id="SSF47781">
    <property type="entry name" value="RuvA domain 2-like"/>
    <property type="match status" value="1"/>
</dbReference>
<dbReference type="PANTHER" id="PTHR40084">
    <property type="entry name" value="PHOSPHOHYDROLASE, PHP FAMILY"/>
    <property type="match status" value="1"/>
</dbReference>
<dbReference type="PANTHER" id="PTHR40084:SF1">
    <property type="entry name" value="PHOSPHOTRANSFERASE"/>
    <property type="match status" value="1"/>
</dbReference>
<keyword evidence="2" id="KW-1185">Reference proteome</keyword>
<dbReference type="Proteomes" id="UP001230005">
    <property type="component" value="Unassembled WGS sequence"/>
</dbReference>
<evidence type="ECO:0000313" key="2">
    <source>
        <dbReference type="Proteomes" id="UP001230005"/>
    </source>
</evidence>
<gene>
    <name evidence="1" type="ORF">J2S74_003579</name>
</gene>
<proteinExistence type="predicted"/>
<protein>
    <submittedName>
        <fullName evidence="1">Uncharacterized protein (TIGR00375 family)</fullName>
    </submittedName>
</protein>
<organism evidence="1 2">
    <name type="scientific">Evansella vedderi</name>
    <dbReference type="NCBI Taxonomy" id="38282"/>
    <lineage>
        <taxon>Bacteria</taxon>
        <taxon>Bacillati</taxon>
        <taxon>Bacillota</taxon>
        <taxon>Bacilli</taxon>
        <taxon>Bacillales</taxon>
        <taxon>Bacillaceae</taxon>
        <taxon>Evansella</taxon>
    </lineage>
</organism>